<gene>
    <name evidence="13" type="ORF">M011DRAFT_468647</name>
</gene>
<comment type="pathway">
    <text evidence="3">Sphingolipid metabolism.</text>
</comment>
<dbReference type="AlphaFoldDB" id="A0A6A6VA03"/>
<dbReference type="InterPro" id="IPR002347">
    <property type="entry name" value="SDR_fam"/>
</dbReference>
<evidence type="ECO:0000259" key="12">
    <source>
        <dbReference type="SMART" id="SM00822"/>
    </source>
</evidence>
<dbReference type="InterPro" id="IPR057326">
    <property type="entry name" value="KR_dom"/>
</dbReference>
<comment type="function">
    <text evidence="10">Catalyzes the reduction of 3'-oxosphinganine (3-ketodihydrosphingosine/KDS) to sphinganine (dihydrosphingosine/DHS), the second step of de novo sphingolipid biosynthesis.</text>
</comment>
<accession>A0A6A6VA03</accession>
<dbReference type="SMART" id="SM00822">
    <property type="entry name" value="PKS_KR"/>
    <property type="match status" value="1"/>
</dbReference>
<comment type="subcellular location">
    <subcellularLocation>
        <location evidence="1">Endoplasmic reticulum</location>
    </subcellularLocation>
</comment>
<evidence type="ECO:0000256" key="3">
    <source>
        <dbReference type="ARBA" id="ARBA00004991"/>
    </source>
</evidence>
<keyword evidence="6" id="KW-0746">Sphingolipid metabolism</keyword>
<proteinExistence type="predicted"/>
<keyword evidence="5" id="KW-0521">NADP</keyword>
<dbReference type="PANTHER" id="PTHR43550">
    <property type="entry name" value="3-KETODIHYDROSPHINGOSINE REDUCTASE"/>
    <property type="match status" value="1"/>
</dbReference>
<dbReference type="PRINTS" id="PR00081">
    <property type="entry name" value="GDHRDH"/>
</dbReference>
<dbReference type="GO" id="GO:0047560">
    <property type="term" value="F:3-dehydrosphinganine reductase activity"/>
    <property type="evidence" value="ECO:0007669"/>
    <property type="project" value="UniProtKB-EC"/>
</dbReference>
<dbReference type="SUPFAM" id="SSF51735">
    <property type="entry name" value="NAD(P)-binding Rossmann-fold domains"/>
    <property type="match status" value="1"/>
</dbReference>
<keyword evidence="14" id="KW-1185">Reference proteome</keyword>
<evidence type="ECO:0000256" key="1">
    <source>
        <dbReference type="ARBA" id="ARBA00004240"/>
    </source>
</evidence>
<evidence type="ECO:0000256" key="9">
    <source>
        <dbReference type="ARBA" id="ARBA00026112"/>
    </source>
</evidence>
<evidence type="ECO:0000256" key="10">
    <source>
        <dbReference type="ARBA" id="ARBA00044737"/>
    </source>
</evidence>
<evidence type="ECO:0000256" key="4">
    <source>
        <dbReference type="ARBA" id="ARBA00022824"/>
    </source>
</evidence>
<evidence type="ECO:0000256" key="2">
    <source>
        <dbReference type="ARBA" id="ARBA00004760"/>
    </source>
</evidence>
<dbReference type="PANTHER" id="PTHR43550:SF3">
    <property type="entry name" value="3-KETODIHYDROSPHINGOSINE REDUCTASE"/>
    <property type="match status" value="1"/>
</dbReference>
<keyword evidence="7" id="KW-0560">Oxidoreductase</keyword>
<evidence type="ECO:0000256" key="7">
    <source>
        <dbReference type="ARBA" id="ARBA00023002"/>
    </source>
</evidence>
<evidence type="ECO:0000256" key="6">
    <source>
        <dbReference type="ARBA" id="ARBA00022919"/>
    </source>
</evidence>
<dbReference type="CDD" id="cd08939">
    <property type="entry name" value="KDSR-like_SDR_c"/>
    <property type="match status" value="1"/>
</dbReference>
<sequence length="341" mass="37545">MGFLNRGNKFEIDGRTVLLTGGSYGMGRSIAALLSARGAHLILVARDPQKLHSALAFAKSHAKNPSTQRFHYISADVTSESENTRLLAEAVAWNNGRVPEIVWTNAGSASPMLYIESSIETLRKQMDLNYWGAAYLAHKTLKQWLYPETPYTHDAKPEAPRHFVVTSSVVAFTGLAGYATYGPAKTALRALCDALQHEVLLYNGARRSGKKSATAPAPFDVKIHTIYPGTIKSPGLEQENLTKHPVTHLLEESDPAQTEMEAALSAVRGLERGNYMTPTNWLGELMRLGCLGGSPKDNLVKDMLGQWLASIVWLFVRPDLEGKVWGWGKKEGMPDFKPQTK</sequence>
<comment type="pathway">
    <text evidence="2">Lipid metabolism; sphingolipid metabolism.</text>
</comment>
<protein>
    <recommendedName>
        <fullName evidence="9">3-dehydrosphinganine reductase</fullName>
        <ecNumber evidence="9">1.1.1.102</ecNumber>
    </recommendedName>
</protein>
<feature type="domain" description="Ketoreductase" evidence="12">
    <location>
        <begin position="15"/>
        <end position="207"/>
    </location>
</feature>
<dbReference type="GO" id="GO:0005789">
    <property type="term" value="C:endoplasmic reticulum membrane"/>
    <property type="evidence" value="ECO:0007669"/>
    <property type="project" value="TreeGrafter"/>
</dbReference>
<evidence type="ECO:0000256" key="11">
    <source>
        <dbReference type="ARBA" id="ARBA00048930"/>
    </source>
</evidence>
<dbReference type="EMBL" id="MU006577">
    <property type="protein sequence ID" value="KAF2746549.1"/>
    <property type="molecule type" value="Genomic_DNA"/>
</dbReference>
<dbReference type="GO" id="GO:0006666">
    <property type="term" value="P:3-keto-sphinganine metabolic process"/>
    <property type="evidence" value="ECO:0007669"/>
    <property type="project" value="InterPro"/>
</dbReference>
<dbReference type="Gene3D" id="3.40.50.720">
    <property type="entry name" value="NAD(P)-binding Rossmann-like Domain"/>
    <property type="match status" value="1"/>
</dbReference>
<dbReference type="OrthoDB" id="10267115at2759"/>
<dbReference type="InterPro" id="IPR045022">
    <property type="entry name" value="KDSR-like"/>
</dbReference>
<evidence type="ECO:0000256" key="8">
    <source>
        <dbReference type="ARBA" id="ARBA00023098"/>
    </source>
</evidence>
<dbReference type="Pfam" id="PF00106">
    <property type="entry name" value="adh_short"/>
    <property type="match status" value="1"/>
</dbReference>
<dbReference type="EC" id="1.1.1.102" evidence="9"/>
<name>A0A6A6VA03_9PLEO</name>
<reference evidence="13" key="1">
    <citation type="journal article" date="2020" name="Stud. Mycol.">
        <title>101 Dothideomycetes genomes: a test case for predicting lifestyles and emergence of pathogens.</title>
        <authorList>
            <person name="Haridas S."/>
            <person name="Albert R."/>
            <person name="Binder M."/>
            <person name="Bloem J."/>
            <person name="Labutti K."/>
            <person name="Salamov A."/>
            <person name="Andreopoulos B."/>
            <person name="Baker S."/>
            <person name="Barry K."/>
            <person name="Bills G."/>
            <person name="Bluhm B."/>
            <person name="Cannon C."/>
            <person name="Castanera R."/>
            <person name="Culley D."/>
            <person name="Daum C."/>
            <person name="Ezra D."/>
            <person name="Gonzalez J."/>
            <person name="Henrissat B."/>
            <person name="Kuo A."/>
            <person name="Liang C."/>
            <person name="Lipzen A."/>
            <person name="Lutzoni F."/>
            <person name="Magnuson J."/>
            <person name="Mondo S."/>
            <person name="Nolan M."/>
            <person name="Ohm R."/>
            <person name="Pangilinan J."/>
            <person name="Park H.-J."/>
            <person name="Ramirez L."/>
            <person name="Alfaro M."/>
            <person name="Sun H."/>
            <person name="Tritt A."/>
            <person name="Yoshinaga Y."/>
            <person name="Zwiers L.-H."/>
            <person name="Turgeon B."/>
            <person name="Goodwin S."/>
            <person name="Spatafora J."/>
            <person name="Crous P."/>
            <person name="Grigoriev I."/>
        </authorList>
    </citation>
    <scope>NUCLEOTIDE SEQUENCE</scope>
    <source>
        <strain evidence="13">CBS 119925</strain>
    </source>
</reference>
<keyword evidence="4" id="KW-0256">Endoplasmic reticulum</keyword>
<comment type="catalytic activity">
    <reaction evidence="11">
        <text>sphinganine + NADP(+) = 3-oxosphinganine + NADPH + H(+)</text>
        <dbReference type="Rhea" id="RHEA:22640"/>
        <dbReference type="ChEBI" id="CHEBI:15378"/>
        <dbReference type="ChEBI" id="CHEBI:57783"/>
        <dbReference type="ChEBI" id="CHEBI:57817"/>
        <dbReference type="ChEBI" id="CHEBI:58299"/>
        <dbReference type="ChEBI" id="CHEBI:58349"/>
        <dbReference type="EC" id="1.1.1.102"/>
    </reaction>
    <physiologicalReaction direction="right-to-left" evidence="11">
        <dbReference type="Rhea" id="RHEA:22642"/>
    </physiologicalReaction>
</comment>
<evidence type="ECO:0000313" key="13">
    <source>
        <dbReference type="EMBL" id="KAF2746549.1"/>
    </source>
</evidence>
<organism evidence="13 14">
    <name type="scientific">Sporormia fimetaria CBS 119925</name>
    <dbReference type="NCBI Taxonomy" id="1340428"/>
    <lineage>
        <taxon>Eukaryota</taxon>
        <taxon>Fungi</taxon>
        <taxon>Dikarya</taxon>
        <taxon>Ascomycota</taxon>
        <taxon>Pezizomycotina</taxon>
        <taxon>Dothideomycetes</taxon>
        <taxon>Pleosporomycetidae</taxon>
        <taxon>Pleosporales</taxon>
        <taxon>Sporormiaceae</taxon>
        <taxon>Sporormia</taxon>
    </lineage>
</organism>
<dbReference type="InterPro" id="IPR036291">
    <property type="entry name" value="NAD(P)-bd_dom_sf"/>
</dbReference>
<evidence type="ECO:0000313" key="14">
    <source>
        <dbReference type="Proteomes" id="UP000799440"/>
    </source>
</evidence>
<keyword evidence="8" id="KW-0443">Lipid metabolism</keyword>
<dbReference type="GO" id="GO:0030148">
    <property type="term" value="P:sphingolipid biosynthetic process"/>
    <property type="evidence" value="ECO:0007669"/>
    <property type="project" value="InterPro"/>
</dbReference>
<dbReference type="Proteomes" id="UP000799440">
    <property type="component" value="Unassembled WGS sequence"/>
</dbReference>
<evidence type="ECO:0000256" key="5">
    <source>
        <dbReference type="ARBA" id="ARBA00022857"/>
    </source>
</evidence>